<dbReference type="Proteomes" id="UP001055712">
    <property type="component" value="Unassembled WGS sequence"/>
</dbReference>
<dbReference type="GO" id="GO:0032436">
    <property type="term" value="P:positive regulation of proteasomal ubiquitin-dependent protein catabolic process"/>
    <property type="evidence" value="ECO:0007669"/>
    <property type="project" value="TreeGrafter"/>
</dbReference>
<dbReference type="AlphaFoldDB" id="A0A9D4TS91"/>
<comment type="caution">
    <text evidence="2">The sequence shown here is derived from an EMBL/GenBank/DDBJ whole genome shotgun (WGS) entry which is preliminary data.</text>
</comment>
<dbReference type="OrthoDB" id="509497at2759"/>
<reference evidence="2" key="2">
    <citation type="submission" date="2020-11" db="EMBL/GenBank/DDBJ databases">
        <authorList>
            <person name="Cecchin M."/>
            <person name="Marcolungo L."/>
            <person name="Rossato M."/>
            <person name="Girolomoni L."/>
            <person name="Cosentino E."/>
            <person name="Cuine S."/>
            <person name="Li-Beisson Y."/>
            <person name="Delledonne M."/>
            <person name="Ballottari M."/>
        </authorList>
    </citation>
    <scope>NUCLEOTIDE SEQUENCE</scope>
    <source>
        <strain evidence="2">211/11P</strain>
        <tissue evidence="2">Whole cell</tissue>
    </source>
</reference>
<dbReference type="PANTHER" id="PTHR14939">
    <property type="entry name" value="F-BOX ONLY PROTEIN 22"/>
    <property type="match status" value="1"/>
</dbReference>
<feature type="domain" description="FIST C-domain" evidence="1">
    <location>
        <begin position="353"/>
        <end position="524"/>
    </location>
</feature>
<reference evidence="2" key="1">
    <citation type="journal article" date="2019" name="Plant J.">
        <title>Chlorella vulgaris genome assembly and annotation reveals the molecular basis for metabolic acclimation to high light conditions.</title>
        <authorList>
            <person name="Cecchin M."/>
            <person name="Marcolungo L."/>
            <person name="Rossato M."/>
            <person name="Girolomoni L."/>
            <person name="Cosentino E."/>
            <person name="Cuine S."/>
            <person name="Li-Beisson Y."/>
            <person name="Delledonne M."/>
            <person name="Ballottari M."/>
        </authorList>
    </citation>
    <scope>NUCLEOTIDE SEQUENCE</scope>
    <source>
        <strain evidence="2">211/11P</strain>
    </source>
</reference>
<evidence type="ECO:0000259" key="1">
    <source>
        <dbReference type="SMART" id="SM01204"/>
    </source>
</evidence>
<gene>
    <name evidence="2" type="ORF">D9Q98_003134</name>
</gene>
<sequence length="567" mass="61063">MSGAAYNGCAPLAAEPTSFDLLPLELRLKCLASCDWQTLARVSCVNRSTRGLVTYLVRTPYWRTYGEEVPAVLTTDFATDEERQAACSKWAAGMASKLCGRGKPDICFVFASASGCANLPIMLKALRASMARCTLLAGVVAPGVLGRDTEDGTVKEIDGLERVGLVVSVVHLPPGCTVDAALITHGLTADWSDPNWQPPQGSLPEGPARHPRTWLMLSDRHAHVDDVLQEISRRYPREPVCGGMGGSTDHAASSLLVGLPGRLPGQPLHAEVTSGTLLIGISGPGVEAVPMTSRGMRCISQRYMVSQVSTNVDLAPVGRVTLVQQLQNSISLATGTDALKWVPVGGSFTPTSALVASLQAQGPHVAPRAPLFFGVRSPGSSRQLDDPTRMVMLQMHDPNNLMRTSGYVSVQHAVDRGMLAAFYTPEPILSMRHLRNRLEAARPLMNQRASHRPEDFCTLHHNDDSLHRLLSAEPEPVYGCLMFPCVAKGSSYYDEPDVESKLVQVAFPNAALCGFFCNGEIGPTPADELSPTHSAGGEKRAHMMGYSTVVYMLKLTPGPPLPPEWTR</sequence>
<dbReference type="PANTHER" id="PTHR14939:SF5">
    <property type="entry name" value="F-BOX ONLY PROTEIN 22"/>
    <property type="match status" value="1"/>
</dbReference>
<protein>
    <recommendedName>
        <fullName evidence="1">FIST C-domain domain-containing protein</fullName>
    </recommendedName>
</protein>
<dbReference type="InterPro" id="IPR019494">
    <property type="entry name" value="FIST_C"/>
</dbReference>
<dbReference type="EMBL" id="SIDB01000004">
    <property type="protein sequence ID" value="KAI3433316.1"/>
    <property type="molecule type" value="Genomic_DNA"/>
</dbReference>
<dbReference type="GO" id="GO:0000209">
    <property type="term" value="P:protein polyubiquitination"/>
    <property type="evidence" value="ECO:0007669"/>
    <property type="project" value="TreeGrafter"/>
</dbReference>
<proteinExistence type="predicted"/>
<organism evidence="2 3">
    <name type="scientific">Chlorella vulgaris</name>
    <name type="common">Green alga</name>
    <dbReference type="NCBI Taxonomy" id="3077"/>
    <lineage>
        <taxon>Eukaryota</taxon>
        <taxon>Viridiplantae</taxon>
        <taxon>Chlorophyta</taxon>
        <taxon>core chlorophytes</taxon>
        <taxon>Trebouxiophyceae</taxon>
        <taxon>Chlorellales</taxon>
        <taxon>Chlorellaceae</taxon>
        <taxon>Chlorella clade</taxon>
        <taxon>Chlorella</taxon>
    </lineage>
</organism>
<dbReference type="Pfam" id="PF10442">
    <property type="entry name" value="FIST_C"/>
    <property type="match status" value="1"/>
</dbReference>
<evidence type="ECO:0000313" key="3">
    <source>
        <dbReference type="Proteomes" id="UP001055712"/>
    </source>
</evidence>
<dbReference type="InterPro" id="IPR013702">
    <property type="entry name" value="FIST_domain_N"/>
</dbReference>
<keyword evidence="3" id="KW-1185">Reference proteome</keyword>
<name>A0A9D4TS91_CHLVU</name>
<dbReference type="SMART" id="SM01204">
    <property type="entry name" value="FIST_C"/>
    <property type="match status" value="1"/>
</dbReference>
<accession>A0A9D4TS91</accession>
<dbReference type="Pfam" id="PF08495">
    <property type="entry name" value="FIST"/>
    <property type="match status" value="1"/>
</dbReference>
<evidence type="ECO:0000313" key="2">
    <source>
        <dbReference type="EMBL" id="KAI3433316.1"/>
    </source>
</evidence>